<name>A0A4Y7XG53_9GAMM</name>
<evidence type="ECO:0000313" key="3">
    <source>
        <dbReference type="Proteomes" id="UP000297834"/>
    </source>
</evidence>
<dbReference type="EMBL" id="SNTY01000003">
    <property type="protein sequence ID" value="TEU30854.1"/>
    <property type="molecule type" value="Genomic_DNA"/>
</dbReference>
<sequence length="118" mass="12673">MIKFSAVRLAFIAAVMASSSMSFAAPTDIKSAMIERCADEAVQLKMTDSASAKKVCSCTINVQASQLKLGEFWDIQSAAMKGQNPNNLPALKRIKGDLDKCRAGVKMSEPQFPAASKK</sequence>
<evidence type="ECO:0000256" key="1">
    <source>
        <dbReference type="SAM" id="SignalP"/>
    </source>
</evidence>
<dbReference type="RefSeq" id="WP_051526463.1">
    <property type="nucleotide sequence ID" value="NZ_SNTY01000003.1"/>
</dbReference>
<keyword evidence="3" id="KW-1185">Reference proteome</keyword>
<dbReference type="AlphaFoldDB" id="A0A4Y7XG53"/>
<feature type="chain" id="PRO_5021481033" evidence="1">
    <location>
        <begin position="25"/>
        <end position="118"/>
    </location>
</feature>
<dbReference type="STRING" id="1120977.GCA_000619845_00160"/>
<dbReference type="Proteomes" id="UP000297834">
    <property type="component" value="Unassembled WGS sequence"/>
</dbReference>
<dbReference type="OrthoDB" id="6717498at2"/>
<reference evidence="2 3" key="1">
    <citation type="submission" date="2019-03" db="EMBL/GenBank/DDBJ databases">
        <title>Alkanindiges illinoisensis: a potential pathogenic isolated from ascites of a gastric cancer patient with abdominal metastasis.</title>
        <authorList>
            <person name="Hu X."/>
            <person name="Yang B."/>
            <person name="Yan X."/>
            <person name="Lin L."/>
            <person name="Zhao H."/>
            <person name="Zhou F."/>
            <person name="Su B."/>
            <person name="Chen J."/>
            <person name="Rui Y."/>
            <person name="Wang Q."/>
            <person name="Zheng L."/>
        </authorList>
    </citation>
    <scope>NUCLEOTIDE SEQUENCE [LARGE SCALE GENOMIC DNA]</scope>
    <source>
        <strain evidence="2 3">NFYY 23406</strain>
    </source>
</reference>
<comment type="caution">
    <text evidence="2">The sequence shown here is derived from an EMBL/GenBank/DDBJ whole genome shotgun (WGS) entry which is preliminary data.</text>
</comment>
<protein>
    <submittedName>
        <fullName evidence="2">Uncharacterized protein</fullName>
    </submittedName>
</protein>
<keyword evidence="1" id="KW-0732">Signal</keyword>
<evidence type="ECO:0000313" key="2">
    <source>
        <dbReference type="EMBL" id="TEU30854.1"/>
    </source>
</evidence>
<accession>A0A4Y7XG53</accession>
<organism evidence="2 3">
    <name type="scientific">Alkanindiges illinoisensis</name>
    <dbReference type="NCBI Taxonomy" id="197183"/>
    <lineage>
        <taxon>Bacteria</taxon>
        <taxon>Pseudomonadati</taxon>
        <taxon>Pseudomonadota</taxon>
        <taxon>Gammaproteobacteria</taxon>
        <taxon>Moraxellales</taxon>
        <taxon>Moraxellaceae</taxon>
        <taxon>Alkanindiges</taxon>
    </lineage>
</organism>
<gene>
    <name evidence="2" type="ORF">E2B99_00390</name>
</gene>
<proteinExistence type="predicted"/>
<feature type="signal peptide" evidence="1">
    <location>
        <begin position="1"/>
        <end position="24"/>
    </location>
</feature>